<reference evidence="8" key="1">
    <citation type="submission" date="2020-06" db="EMBL/GenBank/DDBJ databases">
        <title>Unique genomic features of the anaerobic methanotrophic archaea.</title>
        <authorList>
            <person name="Chadwick G.L."/>
            <person name="Skennerton C.T."/>
            <person name="Laso-Perez R."/>
            <person name="Leu A.O."/>
            <person name="Speth D.R."/>
            <person name="Yu H."/>
            <person name="Morgan-Lang C."/>
            <person name="Hatzenpichler R."/>
            <person name="Goudeau D."/>
            <person name="Malmstrom R."/>
            <person name="Brazelton W.J."/>
            <person name="Woyke T."/>
            <person name="Hallam S.J."/>
            <person name="Tyson G.W."/>
            <person name="Wegener G."/>
            <person name="Boetius A."/>
            <person name="Orphan V."/>
        </authorList>
    </citation>
    <scope>NUCLEOTIDE SEQUENCE</scope>
</reference>
<dbReference type="SMART" id="SM00631">
    <property type="entry name" value="Zn_pept"/>
    <property type="match status" value="1"/>
</dbReference>
<dbReference type="SUPFAM" id="SSF53187">
    <property type="entry name" value="Zn-dependent exopeptidases"/>
    <property type="match status" value="1"/>
</dbReference>
<evidence type="ECO:0000256" key="2">
    <source>
        <dbReference type="ARBA" id="ARBA00005988"/>
    </source>
</evidence>
<organism evidence="8">
    <name type="scientific">Candidatus Methanophagaceae archaeon ANME-1 ERB6</name>
    <dbReference type="NCBI Taxonomy" id="2759912"/>
    <lineage>
        <taxon>Archaea</taxon>
        <taxon>Methanobacteriati</taxon>
        <taxon>Methanobacteriota</taxon>
        <taxon>Stenosarchaea group</taxon>
        <taxon>Methanomicrobia</taxon>
        <taxon>Candidatus Methanophagales</taxon>
        <taxon>Candidatus Methanophagaceae</taxon>
    </lineage>
</organism>
<dbReference type="GO" id="GO:0005615">
    <property type="term" value="C:extracellular space"/>
    <property type="evidence" value="ECO:0007669"/>
    <property type="project" value="TreeGrafter"/>
</dbReference>
<keyword evidence="4" id="KW-0378">Hydrolase</keyword>
<evidence type="ECO:0000256" key="6">
    <source>
        <dbReference type="ARBA" id="ARBA00023049"/>
    </source>
</evidence>
<dbReference type="InterPro" id="IPR000834">
    <property type="entry name" value="Peptidase_M14"/>
</dbReference>
<dbReference type="Pfam" id="PF00246">
    <property type="entry name" value="Peptidase_M14"/>
    <property type="match status" value="1"/>
</dbReference>
<evidence type="ECO:0000259" key="7">
    <source>
        <dbReference type="PROSITE" id="PS52035"/>
    </source>
</evidence>
<keyword evidence="3" id="KW-0645">Protease</keyword>
<dbReference type="PROSITE" id="PS52035">
    <property type="entry name" value="PEPTIDASE_M14"/>
    <property type="match status" value="1"/>
</dbReference>
<evidence type="ECO:0000256" key="4">
    <source>
        <dbReference type="ARBA" id="ARBA00022801"/>
    </source>
</evidence>
<dbReference type="AlphaFoldDB" id="A0A7G9YZH7"/>
<comment type="cofactor">
    <cofactor evidence="1">
        <name>Zn(2+)</name>
        <dbReference type="ChEBI" id="CHEBI:29105"/>
    </cofactor>
</comment>
<keyword evidence="5" id="KW-0862">Zinc</keyword>
<dbReference type="EMBL" id="MT631541">
    <property type="protein sequence ID" value="QNO53411.1"/>
    <property type="molecule type" value="Genomic_DNA"/>
</dbReference>
<dbReference type="PANTHER" id="PTHR11705:SF143">
    <property type="entry name" value="SLL0236 PROTEIN"/>
    <property type="match status" value="1"/>
</dbReference>
<dbReference type="PANTHER" id="PTHR11705">
    <property type="entry name" value="PROTEASE FAMILY M14 CARBOXYPEPTIDASE A,B"/>
    <property type="match status" value="1"/>
</dbReference>
<evidence type="ECO:0000313" key="8">
    <source>
        <dbReference type="EMBL" id="QNO53411.1"/>
    </source>
</evidence>
<dbReference type="CDD" id="cd06228">
    <property type="entry name" value="M14-like"/>
    <property type="match status" value="1"/>
</dbReference>
<feature type="domain" description="Peptidase M14" evidence="7">
    <location>
        <begin position="1"/>
        <end position="366"/>
    </location>
</feature>
<evidence type="ECO:0000256" key="3">
    <source>
        <dbReference type="ARBA" id="ARBA00022670"/>
    </source>
</evidence>
<proteinExistence type="inferred from homology"/>
<protein>
    <recommendedName>
        <fullName evidence="7">Peptidase M14 domain-containing protein</fullName>
    </recommendedName>
</protein>
<keyword evidence="6" id="KW-0482">Metalloprotease</keyword>
<comment type="similarity">
    <text evidence="2">Belongs to the peptidase M14 family.</text>
</comment>
<sequence length="366" mass="40791">MPYVYPTVGQIERRLRNLVPAHPNICKIIILPASNRTHNGRQCIALEIAGPNILDASVRSRVGVLFTGGVHAREWAPPDILLNIAKKFTQAYSSRSGLSFGSKSFTATQIQSIVNNKDLFIFPLVNPDGQNYCRGPPRTAARLRWRKNRRPLPSGSVGVDINRNFDFLFNFRTAFHPSAPVATSDVESDEIYCGSSAFSEAESKNVGWLFDNLTNIRYFVDVHSYAGEILYSWGDDENQTGQPNMNFRKSTYNGSRGIAGDAYREYIPSSDEITARNLATAMGNAIRSSGGRTYTVKQAFDLYPTSGASDDYAYSRKFVDPTKPKVFAFTIECGTRADGGYWPRRDRMLIILNEICAALTQFCLSI</sequence>
<gene>
    <name evidence="8" type="ORF">JNHLJEBA_00021</name>
</gene>
<dbReference type="GO" id="GO:0004181">
    <property type="term" value="F:metallocarboxypeptidase activity"/>
    <property type="evidence" value="ECO:0007669"/>
    <property type="project" value="InterPro"/>
</dbReference>
<dbReference type="GO" id="GO:0006508">
    <property type="term" value="P:proteolysis"/>
    <property type="evidence" value="ECO:0007669"/>
    <property type="project" value="UniProtKB-KW"/>
</dbReference>
<evidence type="ECO:0000256" key="5">
    <source>
        <dbReference type="ARBA" id="ARBA00022833"/>
    </source>
</evidence>
<name>A0A7G9YZH7_9EURY</name>
<dbReference type="GO" id="GO:0008270">
    <property type="term" value="F:zinc ion binding"/>
    <property type="evidence" value="ECO:0007669"/>
    <property type="project" value="InterPro"/>
</dbReference>
<accession>A0A7G9YZH7</accession>
<dbReference type="Gene3D" id="3.40.630.10">
    <property type="entry name" value="Zn peptidases"/>
    <property type="match status" value="1"/>
</dbReference>
<evidence type="ECO:0000256" key="1">
    <source>
        <dbReference type="ARBA" id="ARBA00001947"/>
    </source>
</evidence>